<name>A0A4Q1C688_9BACT</name>
<proteinExistence type="predicted"/>
<dbReference type="PANTHER" id="PTHR31793">
    <property type="entry name" value="4-HYDROXYBENZOYL-COA THIOESTERASE FAMILY MEMBER"/>
    <property type="match status" value="1"/>
</dbReference>
<sequence length="118" mass="14142">MYQHVHSSRYMDYVLAARFDQMERCYGMPMAEFQKLGYGWVIASTQMNFRRPLLLGDRMTVRCWIEKFTSIGLRLQFEIERRPEGKRSCDGWFDYVMISVETGRPARIPEQIRLKYSI</sequence>
<accession>A0A4Q1C688</accession>
<dbReference type="CDD" id="cd00586">
    <property type="entry name" value="4HBT"/>
    <property type="match status" value="1"/>
</dbReference>
<dbReference type="Pfam" id="PF13279">
    <property type="entry name" value="4HBT_2"/>
    <property type="match status" value="1"/>
</dbReference>
<dbReference type="InterPro" id="IPR050563">
    <property type="entry name" value="4-hydroxybenzoyl-CoA_TE"/>
</dbReference>
<dbReference type="InterPro" id="IPR029069">
    <property type="entry name" value="HotDog_dom_sf"/>
</dbReference>
<reference evidence="1 2" key="1">
    <citation type="submission" date="2019-01" db="EMBL/GenBank/DDBJ databases">
        <title>Lacunisphaera sp. strain TWA-58.</title>
        <authorList>
            <person name="Chen W.-M."/>
        </authorList>
    </citation>
    <scope>NUCLEOTIDE SEQUENCE [LARGE SCALE GENOMIC DNA]</scope>
    <source>
        <strain evidence="1 2">TWA-58</strain>
    </source>
</reference>
<dbReference type="SUPFAM" id="SSF54637">
    <property type="entry name" value="Thioesterase/thiol ester dehydrase-isomerase"/>
    <property type="match status" value="1"/>
</dbReference>
<dbReference type="OrthoDB" id="194341at2"/>
<gene>
    <name evidence="1" type="ORF">ESB00_18925</name>
</gene>
<dbReference type="Gene3D" id="3.10.129.10">
    <property type="entry name" value="Hotdog Thioesterase"/>
    <property type="match status" value="1"/>
</dbReference>
<dbReference type="GO" id="GO:0047617">
    <property type="term" value="F:fatty acyl-CoA hydrolase activity"/>
    <property type="evidence" value="ECO:0007669"/>
    <property type="project" value="TreeGrafter"/>
</dbReference>
<keyword evidence="2" id="KW-1185">Reference proteome</keyword>
<evidence type="ECO:0000313" key="1">
    <source>
        <dbReference type="EMBL" id="RXK53907.1"/>
    </source>
</evidence>
<dbReference type="PANTHER" id="PTHR31793:SF24">
    <property type="entry name" value="LONG-CHAIN ACYL-COA THIOESTERASE FADM"/>
    <property type="match status" value="1"/>
</dbReference>
<organism evidence="1 2">
    <name type="scientific">Oleiharenicola lentus</name>
    <dbReference type="NCBI Taxonomy" id="2508720"/>
    <lineage>
        <taxon>Bacteria</taxon>
        <taxon>Pseudomonadati</taxon>
        <taxon>Verrucomicrobiota</taxon>
        <taxon>Opitutia</taxon>
        <taxon>Opitutales</taxon>
        <taxon>Opitutaceae</taxon>
        <taxon>Oleiharenicola</taxon>
    </lineage>
</organism>
<protein>
    <submittedName>
        <fullName evidence="1">Acyl-CoA thioesterase</fullName>
    </submittedName>
</protein>
<dbReference type="Proteomes" id="UP000290218">
    <property type="component" value="Unassembled WGS sequence"/>
</dbReference>
<dbReference type="EMBL" id="SDHX01000002">
    <property type="protein sequence ID" value="RXK53907.1"/>
    <property type="molecule type" value="Genomic_DNA"/>
</dbReference>
<dbReference type="AlphaFoldDB" id="A0A4Q1C688"/>
<comment type="caution">
    <text evidence="1">The sequence shown here is derived from an EMBL/GenBank/DDBJ whole genome shotgun (WGS) entry which is preliminary data.</text>
</comment>
<evidence type="ECO:0000313" key="2">
    <source>
        <dbReference type="Proteomes" id="UP000290218"/>
    </source>
</evidence>